<gene>
    <name evidence="1" type="ORF">MNBD_ALPHA11-1882</name>
</gene>
<reference evidence="1" key="1">
    <citation type="submission" date="2018-06" db="EMBL/GenBank/DDBJ databases">
        <authorList>
            <person name="Zhirakovskaya E."/>
        </authorList>
    </citation>
    <scope>NUCLEOTIDE SEQUENCE</scope>
</reference>
<evidence type="ECO:0000313" key="1">
    <source>
        <dbReference type="EMBL" id="VAW20740.1"/>
    </source>
</evidence>
<dbReference type="EMBL" id="UOEQ01000299">
    <property type="protein sequence ID" value="VAW20740.1"/>
    <property type="molecule type" value="Genomic_DNA"/>
</dbReference>
<name>A0A3B0TVH2_9ZZZZ</name>
<protein>
    <submittedName>
        <fullName evidence="1">Uncharacterized protein</fullName>
    </submittedName>
</protein>
<dbReference type="AlphaFoldDB" id="A0A3B0TVH2"/>
<organism evidence="1">
    <name type="scientific">hydrothermal vent metagenome</name>
    <dbReference type="NCBI Taxonomy" id="652676"/>
    <lineage>
        <taxon>unclassified sequences</taxon>
        <taxon>metagenomes</taxon>
        <taxon>ecological metagenomes</taxon>
    </lineage>
</organism>
<proteinExistence type="predicted"/>
<accession>A0A3B0TVH2</accession>
<sequence length="214" mass="22901">MAREATVIVKTAIISLGLFGAFGQSALAKHAKTAEPATTQSVPLATDPAVNDPATAVEPTAMSDLGVVVLNDAIKLCQLVVDNRQAIVGALDDGGWNSDIDYDVGNAPFYKEISADLEYEGVGAAEIWGFLEDYPGYQMGYCSFEIPSPQVKIDLSMIDVLPDMVGELIVGDEKTNGAWRNDADNVGGANIFIHAFESADSFFYQISMIKNLNN</sequence>